<dbReference type="Proteomes" id="UP000287033">
    <property type="component" value="Unassembled WGS sequence"/>
</dbReference>
<proteinExistence type="predicted"/>
<dbReference type="EMBL" id="BEZZ01001095">
    <property type="protein sequence ID" value="GCC38006.1"/>
    <property type="molecule type" value="Genomic_DNA"/>
</dbReference>
<evidence type="ECO:0000313" key="2">
    <source>
        <dbReference type="EMBL" id="GCC38006.1"/>
    </source>
</evidence>
<evidence type="ECO:0000256" key="1">
    <source>
        <dbReference type="SAM" id="Phobius"/>
    </source>
</evidence>
<organism evidence="2 3">
    <name type="scientific">Chiloscyllium punctatum</name>
    <name type="common">Brownbanded bambooshark</name>
    <name type="synonym">Hemiscyllium punctatum</name>
    <dbReference type="NCBI Taxonomy" id="137246"/>
    <lineage>
        <taxon>Eukaryota</taxon>
        <taxon>Metazoa</taxon>
        <taxon>Chordata</taxon>
        <taxon>Craniata</taxon>
        <taxon>Vertebrata</taxon>
        <taxon>Chondrichthyes</taxon>
        <taxon>Elasmobranchii</taxon>
        <taxon>Galeomorphii</taxon>
        <taxon>Galeoidea</taxon>
        <taxon>Orectolobiformes</taxon>
        <taxon>Hemiscylliidae</taxon>
        <taxon>Chiloscyllium</taxon>
    </lineage>
</organism>
<evidence type="ECO:0000313" key="3">
    <source>
        <dbReference type="Proteomes" id="UP000287033"/>
    </source>
</evidence>
<sequence>MYRWSQTDCADGTNKDQPLSVDSLKVYFKVLSTHTEVEVIATKGAHRESFIKPISNHSQLSPKILFLLYLIAGVLAACLCLLAVVAFTVRRFNLQIETAFRKCLSQMDLLYRWRILFMIHFNHKNQGINT</sequence>
<gene>
    <name evidence="2" type="ORF">chiPu_0016517</name>
</gene>
<dbReference type="AlphaFoldDB" id="A0A401T5R4"/>
<keyword evidence="3" id="KW-1185">Reference proteome</keyword>
<keyword evidence="1" id="KW-0812">Transmembrane</keyword>
<accession>A0A401T5R4</accession>
<name>A0A401T5R4_CHIPU</name>
<reference evidence="2 3" key="1">
    <citation type="journal article" date="2018" name="Nat. Ecol. Evol.">
        <title>Shark genomes provide insights into elasmobranch evolution and the origin of vertebrates.</title>
        <authorList>
            <person name="Hara Y"/>
            <person name="Yamaguchi K"/>
            <person name="Onimaru K"/>
            <person name="Kadota M"/>
            <person name="Koyanagi M"/>
            <person name="Keeley SD"/>
            <person name="Tatsumi K"/>
            <person name="Tanaka K"/>
            <person name="Motone F"/>
            <person name="Kageyama Y"/>
            <person name="Nozu R"/>
            <person name="Adachi N"/>
            <person name="Nishimura O"/>
            <person name="Nakagawa R"/>
            <person name="Tanegashima C"/>
            <person name="Kiyatake I"/>
            <person name="Matsumoto R"/>
            <person name="Murakumo K"/>
            <person name="Nishida K"/>
            <person name="Terakita A"/>
            <person name="Kuratani S"/>
            <person name="Sato K"/>
            <person name="Hyodo S Kuraku.S."/>
        </authorList>
    </citation>
    <scope>NUCLEOTIDE SEQUENCE [LARGE SCALE GENOMIC DNA]</scope>
</reference>
<comment type="caution">
    <text evidence="2">The sequence shown here is derived from an EMBL/GenBank/DDBJ whole genome shotgun (WGS) entry which is preliminary data.</text>
</comment>
<keyword evidence="1" id="KW-0472">Membrane</keyword>
<keyword evidence="1" id="KW-1133">Transmembrane helix</keyword>
<feature type="transmembrane region" description="Helical" evidence="1">
    <location>
        <begin position="66"/>
        <end position="89"/>
    </location>
</feature>
<protein>
    <submittedName>
        <fullName evidence="2">Uncharacterized protein</fullName>
    </submittedName>
</protein>